<keyword evidence="4" id="KW-0104">Cadmium</keyword>
<evidence type="ECO:0000256" key="6">
    <source>
        <dbReference type="ARBA" id="ARBA00022692"/>
    </source>
</evidence>
<keyword evidence="5" id="KW-0597">Phosphoprotein</keyword>
<dbReference type="PANTHER" id="PTHR48085">
    <property type="entry name" value="CADMIUM/ZINC-TRANSPORTING ATPASE HMA2-RELATED"/>
    <property type="match status" value="1"/>
</dbReference>
<dbReference type="InterPro" id="IPR027256">
    <property type="entry name" value="P-typ_ATPase_IB"/>
</dbReference>
<dbReference type="FunFam" id="3.40.1110.10:FF:000066">
    <property type="entry name" value="Cadmium-translocating P-type ATPase"/>
    <property type="match status" value="1"/>
</dbReference>
<dbReference type="GO" id="GO:0046872">
    <property type="term" value="F:metal ion binding"/>
    <property type="evidence" value="ECO:0007669"/>
    <property type="project" value="UniProtKB-KW"/>
</dbReference>
<dbReference type="RefSeq" id="WP_092572718.1">
    <property type="nucleotide sequence ID" value="NZ_FOEN01000020.1"/>
</dbReference>
<dbReference type="InterPro" id="IPR018303">
    <property type="entry name" value="ATPase_P-typ_P_site"/>
</dbReference>
<feature type="transmembrane region" description="Helical" evidence="16">
    <location>
        <begin position="5"/>
        <end position="21"/>
    </location>
</feature>
<dbReference type="InterPro" id="IPR059000">
    <property type="entry name" value="ATPase_P-type_domA"/>
</dbReference>
<comment type="subcellular location">
    <subcellularLocation>
        <location evidence="1">Cell membrane</location>
        <topology evidence="1">Multi-pass membrane protein</topology>
    </subcellularLocation>
</comment>
<dbReference type="SUPFAM" id="SSF81665">
    <property type="entry name" value="Calcium ATPase, transmembrane domain M"/>
    <property type="match status" value="1"/>
</dbReference>
<keyword evidence="9 16" id="KW-0067">ATP-binding</keyword>
<dbReference type="NCBIfam" id="TIGR01494">
    <property type="entry name" value="ATPase_P-type"/>
    <property type="match status" value="1"/>
</dbReference>
<dbReference type="PROSITE" id="PS00154">
    <property type="entry name" value="ATPASE_E1_E2"/>
    <property type="match status" value="1"/>
</dbReference>
<dbReference type="PRINTS" id="PR00119">
    <property type="entry name" value="CATATPASE"/>
</dbReference>
<dbReference type="InterPro" id="IPR008250">
    <property type="entry name" value="ATPase_P-typ_transduc_dom_A_sf"/>
</dbReference>
<evidence type="ECO:0000256" key="5">
    <source>
        <dbReference type="ARBA" id="ARBA00022553"/>
    </source>
</evidence>
<evidence type="ECO:0000313" key="19">
    <source>
        <dbReference type="Proteomes" id="UP000198833"/>
    </source>
</evidence>
<evidence type="ECO:0000256" key="8">
    <source>
        <dbReference type="ARBA" id="ARBA00022741"/>
    </source>
</evidence>
<dbReference type="FunFam" id="2.70.150.10:FF:000090">
    <property type="entry name" value="Cadmium-translocating P-type ATPase"/>
    <property type="match status" value="1"/>
</dbReference>
<feature type="transmembrane region" description="Helical" evidence="16">
    <location>
        <begin position="262"/>
        <end position="283"/>
    </location>
</feature>
<proteinExistence type="inferred from homology"/>
<dbReference type="SUPFAM" id="SSF81653">
    <property type="entry name" value="Calcium ATPase, transduction domain A"/>
    <property type="match status" value="1"/>
</dbReference>
<dbReference type="InterPro" id="IPR023299">
    <property type="entry name" value="ATPase_P-typ_cyto_dom_N"/>
</dbReference>
<feature type="transmembrane region" description="Helical" evidence="16">
    <location>
        <begin position="230"/>
        <end position="250"/>
    </location>
</feature>
<evidence type="ECO:0000256" key="15">
    <source>
        <dbReference type="ARBA" id="ARBA00049338"/>
    </source>
</evidence>
<dbReference type="InterPro" id="IPR001757">
    <property type="entry name" value="P_typ_ATPase"/>
</dbReference>
<keyword evidence="19" id="KW-1185">Reference proteome</keyword>
<dbReference type="Gene3D" id="2.70.150.10">
    <property type="entry name" value="Calcium-transporting ATPase, cytoplasmic transduction domain A"/>
    <property type="match status" value="1"/>
</dbReference>
<keyword evidence="13 16" id="KW-0472">Membrane</keyword>
<dbReference type="InterPro" id="IPR023214">
    <property type="entry name" value="HAD_sf"/>
</dbReference>
<dbReference type="Gene3D" id="3.40.1110.10">
    <property type="entry name" value="Calcium-transporting ATPase, cytoplasmic domain N"/>
    <property type="match status" value="1"/>
</dbReference>
<dbReference type="GO" id="GO:0005524">
    <property type="term" value="F:ATP binding"/>
    <property type="evidence" value="ECO:0007669"/>
    <property type="project" value="UniProtKB-UniRule"/>
</dbReference>
<evidence type="ECO:0000256" key="16">
    <source>
        <dbReference type="RuleBase" id="RU362081"/>
    </source>
</evidence>
<dbReference type="PRINTS" id="PR00941">
    <property type="entry name" value="CDATPASE"/>
</dbReference>
<dbReference type="GO" id="GO:0008551">
    <property type="term" value="F:P-type cadmium transporter activity"/>
    <property type="evidence" value="ECO:0007669"/>
    <property type="project" value="UniProtKB-EC"/>
</dbReference>
<dbReference type="Proteomes" id="UP000198833">
    <property type="component" value="Unassembled WGS sequence"/>
</dbReference>
<evidence type="ECO:0000256" key="4">
    <source>
        <dbReference type="ARBA" id="ARBA00022539"/>
    </source>
</evidence>
<dbReference type="GO" id="GO:0016887">
    <property type="term" value="F:ATP hydrolysis activity"/>
    <property type="evidence" value="ECO:0007669"/>
    <property type="project" value="InterPro"/>
</dbReference>
<feature type="domain" description="P-type ATPase A" evidence="17">
    <location>
        <begin position="112"/>
        <end position="211"/>
    </location>
</feature>
<feature type="transmembrane region" description="Helical" evidence="16">
    <location>
        <begin position="566"/>
        <end position="585"/>
    </location>
</feature>
<keyword evidence="3 16" id="KW-1003">Cell membrane</keyword>
<comment type="catalytic activity">
    <reaction evidence="15">
        <text>Cd(2+)(in) + ATP + H2O = Cd(2+)(out) + ADP + phosphate + H(+)</text>
        <dbReference type="Rhea" id="RHEA:12132"/>
        <dbReference type="ChEBI" id="CHEBI:15377"/>
        <dbReference type="ChEBI" id="CHEBI:15378"/>
        <dbReference type="ChEBI" id="CHEBI:30616"/>
        <dbReference type="ChEBI" id="CHEBI:43474"/>
        <dbReference type="ChEBI" id="CHEBI:48775"/>
        <dbReference type="ChEBI" id="CHEBI:456216"/>
        <dbReference type="EC" id="7.2.2.21"/>
    </reaction>
</comment>
<dbReference type="EC" id="7.2.2.21" evidence="14"/>
<evidence type="ECO:0000256" key="12">
    <source>
        <dbReference type="ARBA" id="ARBA00022989"/>
    </source>
</evidence>
<evidence type="ECO:0000256" key="1">
    <source>
        <dbReference type="ARBA" id="ARBA00004651"/>
    </source>
</evidence>
<evidence type="ECO:0000256" key="7">
    <source>
        <dbReference type="ARBA" id="ARBA00022723"/>
    </source>
</evidence>
<comment type="similarity">
    <text evidence="2 16">Belongs to the cation transport ATPase (P-type) (TC 3.A.3) family. Type IB subfamily.</text>
</comment>
<keyword evidence="6 16" id="KW-0812">Transmembrane</keyword>
<evidence type="ECO:0000256" key="11">
    <source>
        <dbReference type="ARBA" id="ARBA00022967"/>
    </source>
</evidence>
<dbReference type="NCBIfam" id="TIGR01512">
    <property type="entry name" value="ATPase-IB2_Cd"/>
    <property type="match status" value="1"/>
</dbReference>
<dbReference type="OrthoDB" id="9813266at2"/>
<dbReference type="AlphaFoldDB" id="A0A1H9GWY5"/>
<organism evidence="18 19">
    <name type="scientific">Ignavigranum ruoffiae</name>
    <dbReference type="NCBI Taxonomy" id="89093"/>
    <lineage>
        <taxon>Bacteria</taxon>
        <taxon>Bacillati</taxon>
        <taxon>Bacillota</taxon>
        <taxon>Bacilli</taxon>
        <taxon>Lactobacillales</taxon>
        <taxon>Aerococcaceae</taxon>
        <taxon>Ignavigranum</taxon>
    </lineage>
</organism>
<dbReference type="PANTHER" id="PTHR48085:SF5">
    <property type="entry name" value="CADMIUM_ZINC-TRANSPORTING ATPASE HMA4-RELATED"/>
    <property type="match status" value="1"/>
</dbReference>
<dbReference type="GO" id="GO:0005886">
    <property type="term" value="C:plasma membrane"/>
    <property type="evidence" value="ECO:0007669"/>
    <property type="project" value="UniProtKB-SubCell"/>
</dbReference>
<evidence type="ECO:0000256" key="10">
    <source>
        <dbReference type="ARBA" id="ARBA00022842"/>
    </source>
</evidence>
<keyword evidence="7 16" id="KW-0479">Metal-binding</keyword>
<dbReference type="Pfam" id="PF00702">
    <property type="entry name" value="Hydrolase"/>
    <property type="match status" value="1"/>
</dbReference>
<dbReference type="STRING" id="89093.SAMN04488558_1204"/>
<evidence type="ECO:0000256" key="14">
    <source>
        <dbReference type="ARBA" id="ARBA00039103"/>
    </source>
</evidence>
<accession>A0A1H9GWY5</accession>
<keyword evidence="11" id="KW-1278">Translocase</keyword>
<evidence type="ECO:0000313" key="18">
    <source>
        <dbReference type="EMBL" id="SEQ54565.1"/>
    </source>
</evidence>
<dbReference type="InterPro" id="IPR023298">
    <property type="entry name" value="ATPase_P-typ_TM_dom_sf"/>
</dbReference>
<evidence type="ECO:0000256" key="3">
    <source>
        <dbReference type="ARBA" id="ARBA00022475"/>
    </source>
</evidence>
<feature type="transmembrane region" description="Helical" evidence="16">
    <location>
        <begin position="27"/>
        <end position="45"/>
    </location>
</feature>
<evidence type="ECO:0000256" key="13">
    <source>
        <dbReference type="ARBA" id="ARBA00023136"/>
    </source>
</evidence>
<evidence type="ECO:0000256" key="9">
    <source>
        <dbReference type="ARBA" id="ARBA00022840"/>
    </source>
</evidence>
<feature type="transmembrane region" description="Helical" evidence="16">
    <location>
        <begin position="591"/>
        <end position="609"/>
    </location>
</feature>
<dbReference type="EMBL" id="FOEN01000020">
    <property type="protein sequence ID" value="SEQ54565.1"/>
    <property type="molecule type" value="Genomic_DNA"/>
</dbReference>
<keyword evidence="8 16" id="KW-0547">Nucleotide-binding</keyword>
<dbReference type="SUPFAM" id="SSF56784">
    <property type="entry name" value="HAD-like"/>
    <property type="match status" value="1"/>
</dbReference>
<name>A0A1H9GWY5_9LACT</name>
<sequence length="614" mass="66168">MKKRLWRIIIGAAVLATAVLLNLNNEWLQIALFIISYIIVGGDVVKRAVKNIFKGQVFDENFLMSIATIGAFFIGEYPEGVAVMLFYQVGELFQSYAVGKSRKSIASLMDIRPDYANVKKGDELVKVDPDEVRIGDIIVIKAGEKIPLDGKVIEGSSMIDTSALTGESVPREVEVGSDILSGCININGVITAEVTKEFGESTVSKILDLVENASSKKSNSEQFITKFARYYTPVVVIIAVFLAIIPPLVIDGATFSDWIYRALAFLVVSCPCALVISIPLSFFGGIGGASKKGVLVKGSNYLEALAETEIVVFDKTGTLTKGVFNVQEIHPEGVSKEELLELTAHAESYSNHPISLSLKRAYSKEIDNGRISDVEEISGHGVIATVDGKKVMAGNIKLMKKMDIPYFKGELIGTVVHVAVNNKYIGYIVISDEVKEDSAQAIKELKAANIKQTVMLTGDNKSIGSKIAKELGLDKVYAELLPADKVEKLEELFSQKSKKGKLAFVGDGINDAPVLARADIGIAMGGLGSDAAIEAADVVIMTDEPSKIATAMKISKKTLKIAHQNIVFAIGIKIIVLILSAFGIATMWTAIFADVGVTIIAVLNAFRALNVKNL</sequence>
<dbReference type="CDD" id="cd07548">
    <property type="entry name" value="P-type_ATPase-Cd_Zn_Co_like"/>
    <property type="match status" value="1"/>
</dbReference>
<protein>
    <recommendedName>
        <fullName evidence="14">Cd(2+)-exporting ATPase</fullName>
        <ecNumber evidence="14">7.2.2.21</ecNumber>
    </recommendedName>
</protein>
<keyword evidence="12 16" id="KW-1133">Transmembrane helix</keyword>
<dbReference type="InterPro" id="IPR036412">
    <property type="entry name" value="HAD-like_sf"/>
</dbReference>
<dbReference type="InterPro" id="IPR051014">
    <property type="entry name" value="Cation_Transport_ATPase_IB"/>
</dbReference>
<dbReference type="Pfam" id="PF00122">
    <property type="entry name" value="E1-E2_ATPase"/>
    <property type="match status" value="1"/>
</dbReference>
<dbReference type="NCBIfam" id="TIGR01525">
    <property type="entry name" value="ATPase-IB_hvy"/>
    <property type="match status" value="1"/>
</dbReference>
<reference evidence="18 19" key="1">
    <citation type="submission" date="2016-10" db="EMBL/GenBank/DDBJ databases">
        <authorList>
            <person name="de Groot N.N."/>
        </authorList>
    </citation>
    <scope>NUCLEOTIDE SEQUENCE [LARGE SCALE GENOMIC DNA]</scope>
    <source>
        <strain evidence="18 19">DSM 15695</strain>
    </source>
</reference>
<evidence type="ECO:0000259" key="17">
    <source>
        <dbReference type="Pfam" id="PF00122"/>
    </source>
</evidence>
<dbReference type="Gene3D" id="3.40.50.1000">
    <property type="entry name" value="HAD superfamily/HAD-like"/>
    <property type="match status" value="1"/>
</dbReference>
<keyword evidence="10" id="KW-0460">Magnesium</keyword>
<evidence type="ECO:0000256" key="2">
    <source>
        <dbReference type="ARBA" id="ARBA00006024"/>
    </source>
</evidence>
<gene>
    <name evidence="18" type="ORF">SAMN04488558_1204</name>
</gene>